<feature type="domain" description="MAM" evidence="3">
    <location>
        <begin position="104"/>
        <end position="261"/>
    </location>
</feature>
<dbReference type="Proteomes" id="UP001591681">
    <property type="component" value="Unassembled WGS sequence"/>
</dbReference>
<feature type="domain" description="MAM" evidence="3">
    <location>
        <begin position="34"/>
        <end position="102"/>
    </location>
</feature>
<evidence type="ECO:0000313" key="4">
    <source>
        <dbReference type="EMBL" id="KAL2099482.1"/>
    </source>
</evidence>
<dbReference type="SUPFAM" id="SSF49899">
    <property type="entry name" value="Concanavalin A-like lectins/glucanases"/>
    <property type="match status" value="3"/>
</dbReference>
<dbReference type="PROSITE" id="PS00740">
    <property type="entry name" value="MAM_1"/>
    <property type="match status" value="1"/>
</dbReference>
<evidence type="ECO:0000256" key="2">
    <source>
        <dbReference type="SAM" id="Phobius"/>
    </source>
</evidence>
<keyword evidence="2" id="KW-0472">Membrane</keyword>
<protein>
    <recommendedName>
        <fullName evidence="3">MAM domain-containing protein</fullName>
    </recommendedName>
</protein>
<gene>
    <name evidence="4" type="ORF">ACEWY4_003876</name>
</gene>
<proteinExistence type="predicted"/>
<dbReference type="SMART" id="SM00137">
    <property type="entry name" value="MAM"/>
    <property type="match status" value="2"/>
</dbReference>
<dbReference type="AlphaFoldDB" id="A0ABD1KK64"/>
<dbReference type="PANTHER" id="PTHR23282:SF101">
    <property type="entry name" value="MAM DOMAIN-CONTAINING PROTEIN"/>
    <property type="match status" value="1"/>
</dbReference>
<sequence>MDDVGDEDPENHSDADSDTETGVSTGVQTETRGLNVKLLHADGAEELLWAQLGAHGNKWHEGLCLVSSPLNSYQLVVEAQRLAFDGLVAIDDITFVPGLCSLASMCSFEGQDCGYSSSGAGLWVHQRAGAGNGPETDHTLETKNGCYMVVNTGADVFPQGRVAILTSPLHTGITRMQCVHFWYHIRGQDSGSLSVYVKHGSEKREKVFTSDISQEDTWHHGHANISSSGNFQMEFEVTGAGGDGTFIAIDDVIFSVQSCAAKGAVCDLEHGLCDWSNTQNSSRDQLDWEVTTASQESRLPTPQEDHSLKTDKGHFLFLPSTPRTPASSKAWLSSPHLPPTHLSCLRFWLYKHGSFGKLRVLRLAFELEHELFTAVEGESSDWARHDINITSQEEFQIIFEGITGSEGVLALDDIELREGMSCSEIITPPPTASPPSNAGGIAASIIVAMMLLGSFVAILYFYLRVRQRIKAGLDGPSDVTYEQDSRQGHESASQSQIYVYDIGPGNEMYAEQTAGIPRVFHLSNFLWAALTASDSPPCRPRIVNTSTVRACWGDGPRRTHLSSVCDDSPRARLRLDAIPEGSGKAQKTCCTNVVFQFSSVPRYLAGEQPACKDRTREGLEEEWSHREEGMKNRFG</sequence>
<keyword evidence="2" id="KW-0812">Transmembrane</keyword>
<comment type="caution">
    <text evidence="4">The sequence shown here is derived from an EMBL/GenBank/DDBJ whole genome shotgun (WGS) entry which is preliminary data.</text>
</comment>
<dbReference type="EMBL" id="JBHFQA010000004">
    <property type="protein sequence ID" value="KAL2099482.1"/>
    <property type="molecule type" value="Genomic_DNA"/>
</dbReference>
<reference evidence="4 5" key="1">
    <citation type="submission" date="2024-09" db="EMBL/GenBank/DDBJ databases">
        <title>A chromosome-level genome assembly of Gray's grenadier anchovy, Coilia grayii.</title>
        <authorList>
            <person name="Fu Z."/>
        </authorList>
    </citation>
    <scope>NUCLEOTIDE SEQUENCE [LARGE SCALE GENOMIC DNA]</scope>
    <source>
        <strain evidence="4">G4</strain>
        <tissue evidence="4">Muscle</tissue>
    </source>
</reference>
<feature type="region of interest" description="Disordered" evidence="1">
    <location>
        <begin position="614"/>
        <end position="635"/>
    </location>
</feature>
<keyword evidence="5" id="KW-1185">Reference proteome</keyword>
<dbReference type="CDD" id="cd06263">
    <property type="entry name" value="MAM"/>
    <property type="match status" value="2"/>
</dbReference>
<dbReference type="InterPro" id="IPR000998">
    <property type="entry name" value="MAM_dom"/>
</dbReference>
<feature type="domain" description="MAM" evidence="3">
    <location>
        <begin position="264"/>
        <end position="424"/>
    </location>
</feature>
<evidence type="ECO:0000259" key="3">
    <source>
        <dbReference type="PROSITE" id="PS50060"/>
    </source>
</evidence>
<keyword evidence="2" id="KW-1133">Transmembrane helix</keyword>
<dbReference type="PANTHER" id="PTHR23282">
    <property type="entry name" value="APICAL ENDOSOMAL GLYCOPROTEIN PRECURSOR"/>
    <property type="match status" value="1"/>
</dbReference>
<feature type="transmembrane region" description="Helical" evidence="2">
    <location>
        <begin position="441"/>
        <end position="463"/>
    </location>
</feature>
<dbReference type="InterPro" id="IPR013320">
    <property type="entry name" value="ConA-like_dom_sf"/>
</dbReference>
<dbReference type="InterPro" id="IPR051560">
    <property type="entry name" value="MAM_domain-containing"/>
</dbReference>
<name>A0ABD1KK64_9TELE</name>
<evidence type="ECO:0000256" key="1">
    <source>
        <dbReference type="SAM" id="MobiDB-lite"/>
    </source>
</evidence>
<accession>A0ABD1KK64</accession>
<dbReference type="Gene3D" id="2.60.120.200">
    <property type="match status" value="3"/>
</dbReference>
<organism evidence="4 5">
    <name type="scientific">Coilia grayii</name>
    <name type="common">Gray's grenadier anchovy</name>
    <dbReference type="NCBI Taxonomy" id="363190"/>
    <lineage>
        <taxon>Eukaryota</taxon>
        <taxon>Metazoa</taxon>
        <taxon>Chordata</taxon>
        <taxon>Craniata</taxon>
        <taxon>Vertebrata</taxon>
        <taxon>Euteleostomi</taxon>
        <taxon>Actinopterygii</taxon>
        <taxon>Neopterygii</taxon>
        <taxon>Teleostei</taxon>
        <taxon>Clupei</taxon>
        <taxon>Clupeiformes</taxon>
        <taxon>Clupeoidei</taxon>
        <taxon>Engraulidae</taxon>
        <taxon>Coilinae</taxon>
        <taxon>Coilia</taxon>
    </lineage>
</organism>
<evidence type="ECO:0000313" key="5">
    <source>
        <dbReference type="Proteomes" id="UP001591681"/>
    </source>
</evidence>
<dbReference type="Pfam" id="PF00629">
    <property type="entry name" value="MAM"/>
    <property type="match status" value="2"/>
</dbReference>
<feature type="region of interest" description="Disordered" evidence="1">
    <location>
        <begin position="1"/>
        <end position="26"/>
    </location>
</feature>
<dbReference type="PROSITE" id="PS50060">
    <property type="entry name" value="MAM_2"/>
    <property type="match status" value="3"/>
</dbReference>